<gene>
    <name evidence="2" type="primary">Cni-F07A5.2</name>
    <name evidence="2" type="synonym">Cnig_chr_III.g9967</name>
    <name evidence="2" type="ORF">B9Z55_009967</name>
</gene>
<reference evidence="3" key="1">
    <citation type="submission" date="2017-10" db="EMBL/GenBank/DDBJ databases">
        <title>Rapid genome shrinkage in a self-fertile nematode reveals novel sperm competition proteins.</title>
        <authorList>
            <person name="Yin D."/>
            <person name="Schwarz E.M."/>
            <person name="Thomas C.G."/>
            <person name="Felde R.L."/>
            <person name="Korf I.F."/>
            <person name="Cutter A.D."/>
            <person name="Schartner C.M."/>
            <person name="Ralston E.J."/>
            <person name="Meyer B.J."/>
            <person name="Haag E.S."/>
        </authorList>
    </citation>
    <scope>NUCLEOTIDE SEQUENCE [LARGE SCALE GENOMIC DNA]</scope>
    <source>
        <strain evidence="3">JU1422</strain>
    </source>
</reference>
<dbReference type="Proteomes" id="UP000230233">
    <property type="component" value="Chromosome III"/>
</dbReference>
<organism evidence="2 3">
    <name type="scientific">Caenorhabditis nigoni</name>
    <dbReference type="NCBI Taxonomy" id="1611254"/>
    <lineage>
        <taxon>Eukaryota</taxon>
        <taxon>Metazoa</taxon>
        <taxon>Ecdysozoa</taxon>
        <taxon>Nematoda</taxon>
        <taxon>Chromadorea</taxon>
        <taxon>Rhabditida</taxon>
        <taxon>Rhabditina</taxon>
        <taxon>Rhabditomorpha</taxon>
        <taxon>Rhabditoidea</taxon>
        <taxon>Rhabditidae</taxon>
        <taxon>Peloderinae</taxon>
        <taxon>Caenorhabditis</taxon>
    </lineage>
</organism>
<comment type="caution">
    <text evidence="2">The sequence shown here is derived from an EMBL/GenBank/DDBJ whole genome shotgun (WGS) entry which is preliminary data.</text>
</comment>
<name>A0A2G5UU60_9PELO</name>
<evidence type="ECO:0000313" key="2">
    <source>
        <dbReference type="EMBL" id="PIC43092.1"/>
    </source>
</evidence>
<feature type="compositionally biased region" description="Low complexity" evidence="1">
    <location>
        <begin position="28"/>
        <end position="48"/>
    </location>
</feature>
<feature type="compositionally biased region" description="Polar residues" evidence="1">
    <location>
        <begin position="16"/>
        <end position="27"/>
    </location>
</feature>
<feature type="region of interest" description="Disordered" evidence="1">
    <location>
        <begin position="184"/>
        <end position="252"/>
    </location>
</feature>
<evidence type="ECO:0000256" key="1">
    <source>
        <dbReference type="SAM" id="MobiDB-lite"/>
    </source>
</evidence>
<feature type="compositionally biased region" description="Basic residues" evidence="1">
    <location>
        <begin position="69"/>
        <end position="83"/>
    </location>
</feature>
<evidence type="ECO:0000313" key="3">
    <source>
        <dbReference type="Proteomes" id="UP000230233"/>
    </source>
</evidence>
<feature type="compositionally biased region" description="Basic residues" evidence="1">
    <location>
        <begin position="191"/>
        <end position="207"/>
    </location>
</feature>
<protein>
    <submittedName>
        <fullName evidence="2">Uncharacterized protein</fullName>
    </submittedName>
</protein>
<accession>A0A2G5UU60</accession>
<feature type="region of interest" description="Disordered" evidence="1">
    <location>
        <begin position="1"/>
        <end position="128"/>
    </location>
</feature>
<feature type="compositionally biased region" description="Basic and acidic residues" evidence="1">
    <location>
        <begin position="238"/>
        <end position="247"/>
    </location>
</feature>
<dbReference type="AlphaFoldDB" id="A0A2G5UU60"/>
<dbReference type="STRING" id="1611254.A0A2G5UU60"/>
<dbReference type="EMBL" id="PDUG01000003">
    <property type="protein sequence ID" value="PIC43092.1"/>
    <property type="molecule type" value="Genomic_DNA"/>
</dbReference>
<keyword evidence="3" id="KW-1185">Reference proteome</keyword>
<feature type="compositionally biased region" description="Polar residues" evidence="1">
    <location>
        <begin position="57"/>
        <end position="67"/>
    </location>
</feature>
<feature type="compositionally biased region" description="Basic residues" evidence="1">
    <location>
        <begin position="105"/>
        <end position="123"/>
    </location>
</feature>
<sequence length="270" mass="29528">MAPSNSKNNKEDIASDGSSAYSTGTPLSSYDGGSESSSYSTASSRSPSHLSRRDSFYSASPSTNSSLAYRRHRSPGSRSHSSHRSGSSVASDVSRKSILKNGMSSKRRSVSRKSRKSPKRKSTIRPVGNFAMIKNPAIKNQVRGFLNSYSQSSDFEAFSLSVDGIPFVALSLLSADEALLDRFKPQPPTPMKKHVPGVNNPRKRLQPHRSTSSSSSKQVRFTDEGASTSAAKKSKKSLSNEEIHELGVKVSDAMLETDRQYDDLWKDRKD</sequence>
<proteinExistence type="predicted"/>
<dbReference type="OrthoDB" id="5869520at2759"/>